<evidence type="ECO:0000259" key="6">
    <source>
        <dbReference type="Pfam" id="PF02441"/>
    </source>
</evidence>
<gene>
    <name evidence="7" type="ORF">KUF71_022339</name>
</gene>
<dbReference type="GO" id="GO:0004633">
    <property type="term" value="F:phosphopantothenoylcysteine decarboxylase activity"/>
    <property type="evidence" value="ECO:0007669"/>
    <property type="project" value="TreeGrafter"/>
</dbReference>
<reference evidence="7" key="2">
    <citation type="journal article" date="2023" name="BMC Genomics">
        <title>Pest status, molecular evolution, and epigenetic factors derived from the genome assembly of Frankliniella fusca, a thysanopteran phytovirus vector.</title>
        <authorList>
            <person name="Catto M.A."/>
            <person name="Labadie P.E."/>
            <person name="Jacobson A.L."/>
            <person name="Kennedy G.G."/>
            <person name="Srinivasan R."/>
            <person name="Hunt B.G."/>
        </authorList>
    </citation>
    <scope>NUCLEOTIDE SEQUENCE</scope>
    <source>
        <strain evidence="7">PL_HMW_Pooled</strain>
    </source>
</reference>
<sequence>METEKKKVKVLVCCTGSVATIKLKELVDRILEHGAEVKVVTSEHAQHFFSVEELRKSVEVFRDEDEWTMWSKRGDPVLHIELGKWADVLLLAPLDANTLAKISQGLCDNLLTCVVRAWNIKKPLLFCPAMNTRMWEHPVTAIQISSLKSWGYVEVPCIAKTLICGDTGLGAMAEIDTIVNTLIGTIENIVT</sequence>
<keyword evidence="8" id="KW-1185">Reference proteome</keyword>
<dbReference type="SUPFAM" id="SSF52507">
    <property type="entry name" value="Homo-oligomeric flavin-containing Cys decarboxylases, HFCD"/>
    <property type="match status" value="1"/>
</dbReference>
<dbReference type="InterPro" id="IPR036551">
    <property type="entry name" value="Flavin_trans-like"/>
</dbReference>
<proteinExistence type="inferred from homology"/>
<comment type="caution">
    <text evidence="7">The sequence shown here is derived from an EMBL/GenBank/DDBJ whole genome shotgun (WGS) entry which is preliminary data.</text>
</comment>
<organism evidence="7 8">
    <name type="scientific">Frankliniella fusca</name>
    <dbReference type="NCBI Taxonomy" id="407009"/>
    <lineage>
        <taxon>Eukaryota</taxon>
        <taxon>Metazoa</taxon>
        <taxon>Ecdysozoa</taxon>
        <taxon>Arthropoda</taxon>
        <taxon>Hexapoda</taxon>
        <taxon>Insecta</taxon>
        <taxon>Pterygota</taxon>
        <taxon>Neoptera</taxon>
        <taxon>Paraneoptera</taxon>
        <taxon>Thysanoptera</taxon>
        <taxon>Terebrantia</taxon>
        <taxon>Thripoidea</taxon>
        <taxon>Thripidae</taxon>
        <taxon>Frankliniella</taxon>
    </lineage>
</organism>
<dbReference type="FunFam" id="3.40.50.1950:FF:000004">
    <property type="entry name" value="Phosphopantothenoylcysteine decarboxylase"/>
    <property type="match status" value="1"/>
</dbReference>
<dbReference type="Proteomes" id="UP001219518">
    <property type="component" value="Unassembled WGS sequence"/>
</dbReference>
<evidence type="ECO:0000256" key="2">
    <source>
        <dbReference type="ARBA" id="ARBA00038350"/>
    </source>
</evidence>
<comment type="similarity">
    <text evidence="2">Belongs to the HFCD (homooligomeric flavin containing Cys decarboxylase) superfamily.</text>
</comment>
<dbReference type="PANTHER" id="PTHR14359">
    <property type="entry name" value="HOMO-OLIGOMERIC FLAVIN CONTAINING CYS DECARBOXYLASE FAMILY"/>
    <property type="match status" value="1"/>
</dbReference>
<dbReference type="PANTHER" id="PTHR14359:SF6">
    <property type="entry name" value="PHOSPHOPANTOTHENOYLCYSTEINE DECARBOXYLASE"/>
    <property type="match status" value="1"/>
</dbReference>
<dbReference type="EMBL" id="JAHWGI010000306">
    <property type="protein sequence ID" value="KAK3912885.1"/>
    <property type="molecule type" value="Genomic_DNA"/>
</dbReference>
<evidence type="ECO:0000256" key="5">
    <source>
        <dbReference type="ARBA" id="ARBA00082063"/>
    </source>
</evidence>
<dbReference type="AlphaFoldDB" id="A0AAE1H3E2"/>
<dbReference type="InterPro" id="IPR003382">
    <property type="entry name" value="Flavoprotein"/>
</dbReference>
<dbReference type="GO" id="GO:0010181">
    <property type="term" value="F:FMN binding"/>
    <property type="evidence" value="ECO:0007669"/>
    <property type="project" value="TreeGrafter"/>
</dbReference>
<dbReference type="Gene3D" id="3.40.50.1950">
    <property type="entry name" value="Flavin prenyltransferase-like"/>
    <property type="match status" value="1"/>
</dbReference>
<name>A0AAE1H3E2_9NEOP</name>
<dbReference type="GO" id="GO:0015937">
    <property type="term" value="P:coenzyme A biosynthetic process"/>
    <property type="evidence" value="ECO:0007669"/>
    <property type="project" value="UniProtKB-KW"/>
</dbReference>
<reference evidence="7" key="1">
    <citation type="submission" date="2021-07" db="EMBL/GenBank/DDBJ databases">
        <authorList>
            <person name="Catto M.A."/>
            <person name="Jacobson A."/>
            <person name="Kennedy G."/>
            <person name="Labadie P."/>
            <person name="Hunt B.G."/>
            <person name="Srinivasan R."/>
        </authorList>
    </citation>
    <scope>NUCLEOTIDE SEQUENCE</scope>
    <source>
        <strain evidence="7">PL_HMW_Pooled</strain>
        <tissue evidence="7">Head</tissue>
    </source>
</reference>
<dbReference type="Pfam" id="PF02441">
    <property type="entry name" value="Flavoprotein"/>
    <property type="match status" value="1"/>
</dbReference>
<evidence type="ECO:0000256" key="4">
    <source>
        <dbReference type="ARBA" id="ARBA00070201"/>
    </source>
</evidence>
<evidence type="ECO:0000256" key="3">
    <source>
        <dbReference type="ARBA" id="ARBA00056708"/>
    </source>
</evidence>
<evidence type="ECO:0000313" key="8">
    <source>
        <dbReference type="Proteomes" id="UP001219518"/>
    </source>
</evidence>
<keyword evidence="1" id="KW-0173">Coenzyme A biosynthesis</keyword>
<feature type="domain" description="Flavoprotein" evidence="6">
    <location>
        <begin position="9"/>
        <end position="183"/>
    </location>
</feature>
<protein>
    <recommendedName>
        <fullName evidence="4">Phosphopantothenoylcysteine decarboxylase</fullName>
    </recommendedName>
    <alternativeName>
        <fullName evidence="5">CoaC</fullName>
    </alternativeName>
</protein>
<accession>A0AAE1H3E2</accession>
<dbReference type="GO" id="GO:0071513">
    <property type="term" value="C:phosphopantothenoylcysteine decarboxylase complex"/>
    <property type="evidence" value="ECO:0007669"/>
    <property type="project" value="TreeGrafter"/>
</dbReference>
<comment type="function">
    <text evidence="3">Catalyzes the decarboxylation of the cysteine moiety of 4-phosphopantothenoylcysteine to form 4'-phosphopantotheine and this reaction forms part of the biosynthesis of coenzyme A.</text>
</comment>
<evidence type="ECO:0000313" key="7">
    <source>
        <dbReference type="EMBL" id="KAK3912885.1"/>
    </source>
</evidence>
<evidence type="ECO:0000256" key="1">
    <source>
        <dbReference type="ARBA" id="ARBA00022993"/>
    </source>
</evidence>